<keyword evidence="1" id="KW-0175">Coiled coil</keyword>
<keyword evidence="3" id="KW-1185">Reference proteome</keyword>
<reference evidence="2 3" key="1">
    <citation type="submission" date="2021-07" db="EMBL/GenBank/DDBJ databases">
        <title>Whole Genome Sequence of Nocardia Iowensis.</title>
        <authorList>
            <person name="Lamm A."/>
            <person name="Collins-Fairclough A.M."/>
            <person name="Bunk B."/>
            <person name="Sproer C."/>
        </authorList>
    </citation>
    <scope>NUCLEOTIDE SEQUENCE [LARGE SCALE GENOMIC DNA]</scope>
    <source>
        <strain evidence="2 3">NRRL 5646</strain>
    </source>
</reference>
<dbReference type="RefSeq" id="WP_218470608.1">
    <property type="nucleotide sequence ID" value="NZ_BAABJN010000006.1"/>
</dbReference>
<protein>
    <submittedName>
        <fullName evidence="2">Uncharacterized protein</fullName>
    </submittedName>
</protein>
<accession>A0ABX8RJE3</accession>
<name>A0ABX8RJE3_NOCIO</name>
<feature type="coiled-coil region" evidence="1">
    <location>
        <begin position="102"/>
        <end position="132"/>
    </location>
</feature>
<proteinExistence type="predicted"/>
<gene>
    <name evidence="2" type="ORF">KV110_30350</name>
</gene>
<evidence type="ECO:0000313" key="2">
    <source>
        <dbReference type="EMBL" id="QXN89740.1"/>
    </source>
</evidence>
<dbReference type="Proteomes" id="UP000694257">
    <property type="component" value="Chromosome"/>
</dbReference>
<organism evidence="2 3">
    <name type="scientific">Nocardia iowensis</name>
    <dbReference type="NCBI Taxonomy" id="204891"/>
    <lineage>
        <taxon>Bacteria</taxon>
        <taxon>Bacillati</taxon>
        <taxon>Actinomycetota</taxon>
        <taxon>Actinomycetes</taxon>
        <taxon>Mycobacteriales</taxon>
        <taxon>Nocardiaceae</taxon>
        <taxon>Nocardia</taxon>
    </lineage>
</organism>
<evidence type="ECO:0000256" key="1">
    <source>
        <dbReference type="SAM" id="Coils"/>
    </source>
</evidence>
<dbReference type="EMBL" id="CP078145">
    <property type="protein sequence ID" value="QXN89740.1"/>
    <property type="molecule type" value="Genomic_DNA"/>
</dbReference>
<sequence>MSALEIRTNFERLAERVDEAGGLLSVRMGELRDLVQAGRLAPGPIGQVKHNLDRVGLAAPGLSHSHNDWALVYRRSSSIGNVIAAAKGDTEHAVDDLRAAIKEVAASDAELATDKNEELEELRATVDQIKALVAPV</sequence>
<evidence type="ECO:0000313" key="3">
    <source>
        <dbReference type="Proteomes" id="UP000694257"/>
    </source>
</evidence>